<dbReference type="Pfam" id="PF00440">
    <property type="entry name" value="TetR_N"/>
    <property type="match status" value="1"/>
</dbReference>
<evidence type="ECO:0000313" key="7">
    <source>
        <dbReference type="EMBL" id="GAQ65769.1"/>
    </source>
</evidence>
<keyword evidence="1" id="KW-0805">Transcription regulation</keyword>
<dbReference type="GO" id="GO:0003700">
    <property type="term" value="F:DNA-binding transcription factor activity"/>
    <property type="evidence" value="ECO:0007669"/>
    <property type="project" value="TreeGrafter"/>
</dbReference>
<name>A0A100JU95_STRSC</name>
<dbReference type="AlphaFoldDB" id="A0A100JU95"/>
<dbReference type="InterPro" id="IPR050109">
    <property type="entry name" value="HTH-type_TetR-like_transc_reg"/>
</dbReference>
<dbReference type="PRINTS" id="PR00455">
    <property type="entry name" value="HTHTETR"/>
</dbReference>
<reference evidence="7 8" key="2">
    <citation type="journal article" date="2016" name="Genome Announc.">
        <title>Draft Genome Sequences of Streptomyces scabiei S58, Streptomyces turgidiscabies T45, and Streptomyces acidiscabies a10, the Pathogens of Potato Common Scab, Isolated in Japan.</title>
        <authorList>
            <person name="Tomihama T."/>
            <person name="Nishi Y."/>
            <person name="Sakai M."/>
            <person name="Ikenaga M."/>
            <person name="Okubo T."/>
            <person name="Ikeda S."/>
        </authorList>
    </citation>
    <scope>NUCLEOTIDE SEQUENCE [LARGE SCALE GENOMIC DNA]</scope>
    <source>
        <strain evidence="7 8">S58</strain>
    </source>
</reference>
<dbReference type="PROSITE" id="PS50977">
    <property type="entry name" value="HTH_TETR_2"/>
    <property type="match status" value="1"/>
</dbReference>
<dbReference type="PANTHER" id="PTHR30055">
    <property type="entry name" value="HTH-TYPE TRANSCRIPTIONAL REGULATOR RUTR"/>
    <property type="match status" value="1"/>
</dbReference>
<keyword evidence="2 4" id="KW-0238">DNA-binding</keyword>
<dbReference type="SUPFAM" id="SSF46689">
    <property type="entry name" value="Homeodomain-like"/>
    <property type="match status" value="1"/>
</dbReference>
<dbReference type="GO" id="GO:0000976">
    <property type="term" value="F:transcription cis-regulatory region binding"/>
    <property type="evidence" value="ECO:0007669"/>
    <property type="project" value="TreeGrafter"/>
</dbReference>
<dbReference type="PANTHER" id="PTHR30055:SF234">
    <property type="entry name" value="HTH-TYPE TRANSCRIPTIONAL REGULATOR BETI"/>
    <property type="match status" value="1"/>
</dbReference>
<organism evidence="7 8">
    <name type="scientific">Streptomyces scabiei</name>
    <dbReference type="NCBI Taxonomy" id="1930"/>
    <lineage>
        <taxon>Bacteria</taxon>
        <taxon>Bacillati</taxon>
        <taxon>Actinomycetota</taxon>
        <taxon>Actinomycetes</taxon>
        <taxon>Kitasatosporales</taxon>
        <taxon>Streptomycetaceae</taxon>
        <taxon>Streptomyces</taxon>
    </lineage>
</organism>
<evidence type="ECO:0000313" key="8">
    <source>
        <dbReference type="Proteomes" id="UP000067448"/>
    </source>
</evidence>
<dbReference type="RefSeq" id="WP_059083098.1">
    <property type="nucleotide sequence ID" value="NZ_BCMM01000033.1"/>
</dbReference>
<gene>
    <name evidence="7" type="ORF">SsS58_06184</name>
</gene>
<proteinExistence type="predicted"/>
<dbReference type="OrthoDB" id="9796019at2"/>
<evidence type="ECO:0000256" key="5">
    <source>
        <dbReference type="SAM" id="MobiDB-lite"/>
    </source>
</evidence>
<evidence type="ECO:0000259" key="6">
    <source>
        <dbReference type="PROSITE" id="PS50977"/>
    </source>
</evidence>
<evidence type="ECO:0000256" key="4">
    <source>
        <dbReference type="PROSITE-ProRule" id="PRU00335"/>
    </source>
</evidence>
<evidence type="ECO:0000256" key="1">
    <source>
        <dbReference type="ARBA" id="ARBA00023015"/>
    </source>
</evidence>
<evidence type="ECO:0000256" key="2">
    <source>
        <dbReference type="ARBA" id="ARBA00023125"/>
    </source>
</evidence>
<dbReference type="Gene3D" id="1.10.357.10">
    <property type="entry name" value="Tetracycline Repressor, domain 2"/>
    <property type="match status" value="1"/>
</dbReference>
<comment type="caution">
    <text evidence="7">The sequence shown here is derived from an EMBL/GenBank/DDBJ whole genome shotgun (WGS) entry which is preliminary data.</text>
</comment>
<feature type="region of interest" description="Disordered" evidence="5">
    <location>
        <begin position="1"/>
        <end position="20"/>
    </location>
</feature>
<keyword evidence="3" id="KW-0804">Transcription</keyword>
<dbReference type="InterPro" id="IPR009057">
    <property type="entry name" value="Homeodomain-like_sf"/>
</dbReference>
<reference evidence="8" key="1">
    <citation type="submission" date="2015-11" db="EMBL/GenBank/DDBJ databases">
        <authorList>
            <consortium name="Cross-ministerial Strategic Innovation Promotion Program (SIP) consortium"/>
            <person name="Tomihama T."/>
            <person name="Ikenaga M."/>
            <person name="Sakai M."/>
            <person name="Okubo T."/>
            <person name="Ikeda S."/>
        </authorList>
    </citation>
    <scope>NUCLEOTIDE SEQUENCE [LARGE SCALE GENOMIC DNA]</scope>
    <source>
        <strain evidence="8">S58</strain>
    </source>
</reference>
<accession>A0A100JU95</accession>
<reference evidence="8" key="3">
    <citation type="submission" date="2016-02" db="EMBL/GenBank/DDBJ databases">
        <title>Draft genome of pathogenic Streptomyces sp. in Japan.</title>
        <authorList>
            <person name="Tomihama T."/>
            <person name="Ikenaga M."/>
            <person name="Sakai M."/>
            <person name="Okubo T."/>
            <person name="Ikeda S."/>
        </authorList>
    </citation>
    <scope>NUCLEOTIDE SEQUENCE [LARGE SCALE GENOMIC DNA]</scope>
    <source>
        <strain evidence="8">S58</strain>
    </source>
</reference>
<dbReference type="InterPro" id="IPR001647">
    <property type="entry name" value="HTH_TetR"/>
</dbReference>
<feature type="DNA-binding region" description="H-T-H motif" evidence="4">
    <location>
        <begin position="41"/>
        <end position="60"/>
    </location>
</feature>
<feature type="domain" description="HTH tetR-type" evidence="6">
    <location>
        <begin position="18"/>
        <end position="78"/>
    </location>
</feature>
<sequence length="200" mass="22141">MKQPLHRRQPTPGNPRVQRTRNHVLAVARELLPEVGPDGLTYALLAERSDVTRQTLYRHWPTRAALLFDLVLEGPDLGTYPEPGSDVREVATAWLKSLRAGVSVPAVRAAALAVTAQADHDPDSARALVRIGEDRHTGFNKLLEPSGVQINDDEFTLLYGPVLARLFLDRGHVTDTFIDAVVTQWLTTLQPTDTPQDSEQ</sequence>
<evidence type="ECO:0000256" key="3">
    <source>
        <dbReference type="ARBA" id="ARBA00023163"/>
    </source>
</evidence>
<dbReference type="Proteomes" id="UP000067448">
    <property type="component" value="Unassembled WGS sequence"/>
</dbReference>
<protein>
    <submittedName>
        <fullName evidence="7">Bacterial regulatory proteins, tetR family</fullName>
    </submittedName>
</protein>
<dbReference type="EMBL" id="BCMM01000033">
    <property type="protein sequence ID" value="GAQ65769.1"/>
    <property type="molecule type" value="Genomic_DNA"/>
</dbReference>